<keyword evidence="3" id="KW-1185">Reference proteome</keyword>
<dbReference type="EMBL" id="FRCZ01000007">
    <property type="protein sequence ID" value="SHN30218.1"/>
    <property type="molecule type" value="Genomic_DNA"/>
</dbReference>
<dbReference type="PROSITE" id="PS51704">
    <property type="entry name" value="GP_PDE"/>
    <property type="match status" value="1"/>
</dbReference>
<accession>A0A1M7QH76</accession>
<dbReference type="CDD" id="cd08601">
    <property type="entry name" value="GDPD_SaGlpQ_like"/>
    <property type="match status" value="1"/>
</dbReference>
<evidence type="ECO:0000259" key="1">
    <source>
        <dbReference type="PROSITE" id="PS51704"/>
    </source>
</evidence>
<dbReference type="PANTHER" id="PTHR46211:SF7">
    <property type="entry name" value="GLYCEROPHOSPHODIESTER PHOSPHODIESTERASE"/>
    <property type="match status" value="1"/>
</dbReference>
<organism evidence="2 3">
    <name type="scientific">Gracilibacillus kekensis</name>
    <dbReference type="NCBI Taxonomy" id="1027249"/>
    <lineage>
        <taxon>Bacteria</taxon>
        <taxon>Bacillati</taxon>
        <taxon>Bacillota</taxon>
        <taxon>Bacilli</taxon>
        <taxon>Bacillales</taxon>
        <taxon>Bacillaceae</taxon>
        <taxon>Gracilibacillus</taxon>
    </lineage>
</organism>
<sequence>MKKISKWILLLLLLFVLVGYMTDWSSSKEMPSVKGFENDRSQSLLSPERIVNIAHRGASAHAPEHTLVSYEYAQKMGADYLEIDLHMSADGELVAIHDQSLERTTNHQQLVSEMELKEIKELDAGSWFNQKNPSIAKESFDHLEVPTLTEVIEHFGNEANYYIEIKAPKLYPEMIDKLLEVLSAHNLLGKDRREGSIIIQSFSAEALQKVHNQDPSIPLIQLMKQPPKDLNTVKQYAVGVGINYKSLDLKSITELREAELLVHAYTVNHPEKMRQLLEWGVTGIFTDYPDVLAGILE</sequence>
<gene>
    <name evidence="2" type="ORF">SAMN05216179_3154</name>
</gene>
<dbReference type="Proteomes" id="UP000184184">
    <property type="component" value="Unassembled WGS sequence"/>
</dbReference>
<dbReference type="SUPFAM" id="SSF51695">
    <property type="entry name" value="PLC-like phosphodiesterases"/>
    <property type="match status" value="1"/>
</dbReference>
<dbReference type="PANTHER" id="PTHR46211">
    <property type="entry name" value="GLYCEROPHOSPHORYL DIESTER PHOSPHODIESTERASE"/>
    <property type="match status" value="1"/>
</dbReference>
<reference evidence="2 3" key="1">
    <citation type="submission" date="2016-11" db="EMBL/GenBank/DDBJ databases">
        <authorList>
            <person name="Jaros S."/>
            <person name="Januszkiewicz K."/>
            <person name="Wedrychowicz H."/>
        </authorList>
    </citation>
    <scope>NUCLEOTIDE SEQUENCE [LARGE SCALE GENOMIC DNA]</scope>
    <source>
        <strain evidence="2 3">CGMCC 1.10681</strain>
    </source>
</reference>
<dbReference type="RefSeq" id="WP_073202796.1">
    <property type="nucleotide sequence ID" value="NZ_FRCZ01000007.1"/>
</dbReference>
<dbReference type="STRING" id="1027249.SAMN05216179_3154"/>
<dbReference type="Pfam" id="PF03009">
    <property type="entry name" value="GDPD"/>
    <property type="match status" value="1"/>
</dbReference>
<dbReference type="AlphaFoldDB" id="A0A1M7QH76"/>
<proteinExistence type="predicted"/>
<dbReference type="GO" id="GO:0008081">
    <property type="term" value="F:phosphoric diester hydrolase activity"/>
    <property type="evidence" value="ECO:0007669"/>
    <property type="project" value="InterPro"/>
</dbReference>
<dbReference type="OrthoDB" id="384721at2"/>
<dbReference type="Gene3D" id="3.20.20.190">
    <property type="entry name" value="Phosphatidylinositol (PI) phosphodiesterase"/>
    <property type="match status" value="1"/>
</dbReference>
<dbReference type="InterPro" id="IPR017946">
    <property type="entry name" value="PLC-like_Pdiesterase_TIM-brl"/>
</dbReference>
<name>A0A1M7QH76_9BACI</name>
<evidence type="ECO:0000313" key="3">
    <source>
        <dbReference type="Proteomes" id="UP000184184"/>
    </source>
</evidence>
<dbReference type="GO" id="GO:0006629">
    <property type="term" value="P:lipid metabolic process"/>
    <property type="evidence" value="ECO:0007669"/>
    <property type="project" value="InterPro"/>
</dbReference>
<protein>
    <submittedName>
        <fullName evidence="2">Glycerophosphoryl diester phosphodiesterase</fullName>
    </submittedName>
</protein>
<evidence type="ECO:0000313" key="2">
    <source>
        <dbReference type="EMBL" id="SHN30218.1"/>
    </source>
</evidence>
<feature type="domain" description="GP-PDE" evidence="1">
    <location>
        <begin position="50"/>
        <end position="296"/>
    </location>
</feature>
<dbReference type="InterPro" id="IPR030395">
    <property type="entry name" value="GP_PDE_dom"/>
</dbReference>